<dbReference type="GO" id="GO:0005085">
    <property type="term" value="F:guanyl-nucleotide exchange factor activity"/>
    <property type="evidence" value="ECO:0007669"/>
    <property type="project" value="UniProtKB-UniRule"/>
</dbReference>
<feature type="compositionally biased region" description="Polar residues" evidence="3">
    <location>
        <begin position="54"/>
        <end position="66"/>
    </location>
</feature>
<evidence type="ECO:0000313" key="5">
    <source>
        <dbReference type="EMBL" id="PWA58358.1"/>
    </source>
</evidence>
<evidence type="ECO:0000256" key="1">
    <source>
        <dbReference type="ARBA" id="ARBA00022658"/>
    </source>
</evidence>
<dbReference type="STRING" id="35608.A0A2U1MAT0"/>
<keyword evidence="1 2" id="KW-0344">Guanine-nucleotide releasing factor</keyword>
<dbReference type="InterPro" id="IPR038937">
    <property type="entry name" value="RopGEF"/>
</dbReference>
<dbReference type="PANTHER" id="PTHR33101:SF14">
    <property type="entry name" value="ROP GUANINE NUCLEOTIDE EXCHANGE FACTOR 7"/>
    <property type="match status" value="1"/>
</dbReference>
<evidence type="ECO:0000313" key="6">
    <source>
        <dbReference type="Proteomes" id="UP000245207"/>
    </source>
</evidence>
<dbReference type="Gene3D" id="1.20.58.2010">
    <property type="entry name" value="PRONE domain, subdomain 1"/>
    <property type="match status" value="2"/>
</dbReference>
<dbReference type="Proteomes" id="UP000245207">
    <property type="component" value="Unassembled WGS sequence"/>
</dbReference>
<feature type="compositionally biased region" description="Basic and acidic residues" evidence="3">
    <location>
        <begin position="67"/>
        <end position="78"/>
    </location>
</feature>
<feature type="region of interest" description="Disordered" evidence="3">
    <location>
        <begin position="47"/>
        <end position="82"/>
    </location>
</feature>
<dbReference type="FunFam" id="1.20.58.2010:FF:000004">
    <property type="entry name" value="Rop guanine nucleotide exchange factor 1"/>
    <property type="match status" value="1"/>
</dbReference>
<sequence>MDLAQFGMVVNNSAYDTDSPCVVFGGDTDQSCEENKLRECLDTCVEEDEDEVHTGSSCETLSPGSSEKNEGEESHCVDEDGECDQEPVLGETKLEKQESSGLSEIEMMKERFSKLLLGEDMSGCGNGVCTALAISNAITNLCATLFGQIWRLEPLRPEKKSMWRREMEWLLCVSDYIVELIPSWQTYPDGSKLEVMTSRPRSDLYVNLPALRKLDNMLLEILDSFEKMEFWYVDQGIQALETDSSPSFGKVAPRQKEKWWLPVPRVPTGGLSENARKHLQNKRDATNQILKASMAINSITLADMDVPESFMEALPKNAKGSLGDLIHRYISSEHFTPECLLDCLDLSSEHQALEIANRVEASIYIWRRKNNGSFSKPPTHMMSRSFSRSSWDKVKDLVADADKRETLADRAESLLLCLRQRFPALPQTTLDMSKIQYNKDVGKSILESYSRVLESLAFNIAARIDDLLYVDDLTKHSDKLSSISNRDIVSKAIVGKPYTLHTATTPYRTAFTTPSLSPGRLDSPKKVLTDYIAIDPKGKNYASQVVRSNSFSGRTREALQKMGLAPS</sequence>
<reference evidence="5 6" key="1">
    <citation type="journal article" date="2018" name="Mol. Plant">
        <title>The genome of Artemisia annua provides insight into the evolution of Asteraceae family and artemisinin biosynthesis.</title>
        <authorList>
            <person name="Shen Q."/>
            <person name="Zhang L."/>
            <person name="Liao Z."/>
            <person name="Wang S."/>
            <person name="Yan T."/>
            <person name="Shi P."/>
            <person name="Liu M."/>
            <person name="Fu X."/>
            <person name="Pan Q."/>
            <person name="Wang Y."/>
            <person name="Lv Z."/>
            <person name="Lu X."/>
            <person name="Zhang F."/>
            <person name="Jiang W."/>
            <person name="Ma Y."/>
            <person name="Chen M."/>
            <person name="Hao X."/>
            <person name="Li L."/>
            <person name="Tang Y."/>
            <person name="Lv G."/>
            <person name="Zhou Y."/>
            <person name="Sun X."/>
            <person name="Brodelius P.E."/>
            <person name="Rose J.K.C."/>
            <person name="Tang K."/>
        </authorList>
    </citation>
    <scope>NUCLEOTIDE SEQUENCE [LARGE SCALE GENOMIC DNA]</scope>
    <source>
        <strain evidence="6">cv. Huhao1</strain>
        <tissue evidence="5">Leaf</tissue>
    </source>
</reference>
<organism evidence="5 6">
    <name type="scientific">Artemisia annua</name>
    <name type="common">Sweet wormwood</name>
    <dbReference type="NCBI Taxonomy" id="35608"/>
    <lineage>
        <taxon>Eukaryota</taxon>
        <taxon>Viridiplantae</taxon>
        <taxon>Streptophyta</taxon>
        <taxon>Embryophyta</taxon>
        <taxon>Tracheophyta</taxon>
        <taxon>Spermatophyta</taxon>
        <taxon>Magnoliopsida</taxon>
        <taxon>eudicotyledons</taxon>
        <taxon>Gunneridae</taxon>
        <taxon>Pentapetalae</taxon>
        <taxon>asterids</taxon>
        <taxon>campanulids</taxon>
        <taxon>Asterales</taxon>
        <taxon>Asteraceae</taxon>
        <taxon>Asteroideae</taxon>
        <taxon>Anthemideae</taxon>
        <taxon>Artemisiinae</taxon>
        <taxon>Artemisia</taxon>
    </lineage>
</organism>
<gene>
    <name evidence="5" type="ORF">CTI12_AA400470</name>
</gene>
<dbReference type="FunFam" id="1.20.58.2010:FF:000001">
    <property type="entry name" value="Rop guanine nucleotide exchange factor 14"/>
    <property type="match status" value="1"/>
</dbReference>
<evidence type="ECO:0000259" key="4">
    <source>
        <dbReference type="PROSITE" id="PS51334"/>
    </source>
</evidence>
<name>A0A2U1MAT0_ARTAN</name>
<dbReference type="PROSITE" id="PS51334">
    <property type="entry name" value="PRONE"/>
    <property type="match status" value="1"/>
</dbReference>
<proteinExistence type="predicted"/>
<evidence type="ECO:0000256" key="3">
    <source>
        <dbReference type="SAM" id="MobiDB-lite"/>
    </source>
</evidence>
<dbReference type="AlphaFoldDB" id="A0A2U1MAT0"/>
<protein>
    <submittedName>
        <fullName evidence="5">PRONE domain-containing protein</fullName>
    </submittedName>
</protein>
<dbReference type="InterPro" id="IPR005512">
    <property type="entry name" value="PRONE_dom"/>
</dbReference>
<dbReference type="Pfam" id="PF03759">
    <property type="entry name" value="PRONE"/>
    <property type="match status" value="1"/>
</dbReference>
<dbReference type="GO" id="GO:0005886">
    <property type="term" value="C:plasma membrane"/>
    <property type="evidence" value="ECO:0007669"/>
    <property type="project" value="UniProtKB-ARBA"/>
</dbReference>
<feature type="domain" description="PRONE" evidence="4">
    <location>
        <begin position="95"/>
        <end position="481"/>
    </location>
</feature>
<comment type="caution">
    <text evidence="5">The sequence shown here is derived from an EMBL/GenBank/DDBJ whole genome shotgun (WGS) entry which is preliminary data.</text>
</comment>
<evidence type="ECO:0000256" key="2">
    <source>
        <dbReference type="PROSITE-ProRule" id="PRU00663"/>
    </source>
</evidence>
<accession>A0A2U1MAT0</accession>
<dbReference type="PANTHER" id="PTHR33101">
    <property type="entry name" value="ROP GUANINE NUCLEOTIDE EXCHANGE FACTOR 1"/>
    <property type="match status" value="1"/>
</dbReference>
<dbReference type="EMBL" id="PKPP01005914">
    <property type="protein sequence ID" value="PWA58358.1"/>
    <property type="molecule type" value="Genomic_DNA"/>
</dbReference>
<keyword evidence="6" id="KW-1185">Reference proteome</keyword>
<dbReference type="OrthoDB" id="1053009at2759"/>